<keyword evidence="1" id="KW-0812">Transmembrane</keyword>
<accession>A0A183I3L7</accession>
<dbReference type="Proteomes" id="UP000267606">
    <property type="component" value="Unassembled WGS sequence"/>
</dbReference>
<sequence>MKLEVTVDEVFKWSPVIWLIGIFLCCLLMNFLCYCRRIYKRRQLMRIRRQEELLLPINLATSFPYLSILSILPHDLECCSGSSSMYRSSVTSLPSYNEVVANPHYMARLLVSIISSLRPTHVYCFKAINNKLPDMLNLEKARKYLYFHTYKILKSFCNYLQINEVKVERTVCTTATANSYGDTSPPNYDEAIKMFSY</sequence>
<dbReference type="EMBL" id="UZAJ01040772">
    <property type="protein sequence ID" value="VDP16537.1"/>
    <property type="molecule type" value="Genomic_DNA"/>
</dbReference>
<evidence type="ECO:0000313" key="2">
    <source>
        <dbReference type="EMBL" id="VDP16537.1"/>
    </source>
</evidence>
<organism evidence="4">
    <name type="scientific">Onchocerca flexuosa</name>
    <dbReference type="NCBI Taxonomy" id="387005"/>
    <lineage>
        <taxon>Eukaryota</taxon>
        <taxon>Metazoa</taxon>
        <taxon>Ecdysozoa</taxon>
        <taxon>Nematoda</taxon>
        <taxon>Chromadorea</taxon>
        <taxon>Rhabditida</taxon>
        <taxon>Spirurina</taxon>
        <taxon>Spiruromorpha</taxon>
        <taxon>Filarioidea</taxon>
        <taxon>Onchocercidae</taxon>
        <taxon>Onchocerca</taxon>
    </lineage>
</organism>
<feature type="transmembrane region" description="Helical" evidence="1">
    <location>
        <begin position="16"/>
        <end position="33"/>
    </location>
</feature>
<keyword evidence="1" id="KW-0472">Membrane</keyword>
<evidence type="ECO:0000313" key="4">
    <source>
        <dbReference type="WBParaSite" id="OFLC_0001433701-mRNA-1"/>
    </source>
</evidence>
<feature type="transmembrane region" description="Helical" evidence="1">
    <location>
        <begin position="53"/>
        <end position="72"/>
    </location>
</feature>
<dbReference type="AlphaFoldDB" id="A0A183I3L7"/>
<reference evidence="4" key="1">
    <citation type="submission" date="2016-06" db="UniProtKB">
        <authorList>
            <consortium name="WormBaseParasite"/>
        </authorList>
    </citation>
    <scope>IDENTIFICATION</scope>
</reference>
<evidence type="ECO:0000313" key="3">
    <source>
        <dbReference type="Proteomes" id="UP000267606"/>
    </source>
</evidence>
<gene>
    <name evidence="2" type="ORF">OFLC_LOCUS14329</name>
</gene>
<keyword evidence="1" id="KW-1133">Transmembrane helix</keyword>
<dbReference type="WBParaSite" id="OFLC_0001433701-mRNA-1">
    <property type="protein sequence ID" value="OFLC_0001433701-mRNA-1"/>
    <property type="gene ID" value="OFLC_0001433701"/>
</dbReference>
<evidence type="ECO:0000256" key="1">
    <source>
        <dbReference type="SAM" id="Phobius"/>
    </source>
</evidence>
<keyword evidence="3" id="KW-1185">Reference proteome</keyword>
<protein>
    <submittedName>
        <fullName evidence="2 4">Uncharacterized protein</fullName>
    </submittedName>
</protein>
<reference evidence="2 3" key="2">
    <citation type="submission" date="2018-11" db="EMBL/GenBank/DDBJ databases">
        <authorList>
            <consortium name="Pathogen Informatics"/>
        </authorList>
    </citation>
    <scope>NUCLEOTIDE SEQUENCE [LARGE SCALE GENOMIC DNA]</scope>
</reference>
<name>A0A183I3L7_9BILA</name>
<proteinExistence type="predicted"/>